<dbReference type="EMBL" id="CASHTH010003916">
    <property type="protein sequence ID" value="CAI8051275.1"/>
    <property type="molecule type" value="Genomic_DNA"/>
</dbReference>
<evidence type="ECO:0000313" key="2">
    <source>
        <dbReference type="EMBL" id="CAI8051275.1"/>
    </source>
</evidence>
<dbReference type="Gene3D" id="3.40.50.1820">
    <property type="entry name" value="alpha/beta hydrolase"/>
    <property type="match status" value="1"/>
</dbReference>
<dbReference type="InterPro" id="IPR002925">
    <property type="entry name" value="Dienelactn_hydro"/>
</dbReference>
<gene>
    <name evidence="2" type="ORF">GBAR_LOCUS28080</name>
</gene>
<evidence type="ECO:0000259" key="1">
    <source>
        <dbReference type="Pfam" id="PF01738"/>
    </source>
</evidence>
<dbReference type="PANTHER" id="PTHR46623">
    <property type="entry name" value="CARBOXYMETHYLENEBUTENOLIDASE-RELATED"/>
    <property type="match status" value="1"/>
</dbReference>
<proteinExistence type="predicted"/>
<dbReference type="PANTHER" id="PTHR46623:SF6">
    <property type="entry name" value="ALPHA_BETA-HYDROLASES SUPERFAMILY PROTEIN"/>
    <property type="match status" value="1"/>
</dbReference>
<dbReference type="GO" id="GO:0016787">
    <property type="term" value="F:hydrolase activity"/>
    <property type="evidence" value="ECO:0007669"/>
    <property type="project" value="InterPro"/>
</dbReference>
<name>A0AA35TN02_GEOBA</name>
<dbReference type="AlphaFoldDB" id="A0AA35TN02"/>
<dbReference type="InterPro" id="IPR029058">
    <property type="entry name" value="AB_hydrolase_fold"/>
</dbReference>
<dbReference type="SUPFAM" id="SSF53474">
    <property type="entry name" value="alpha/beta-Hydrolases"/>
    <property type="match status" value="1"/>
</dbReference>
<sequence>MPASQQRLTVGDANMTAYLSIPDGDGPFPAVVVAHHAPGVDMFIREIVDHLARDGYVAAAPDLFHRITKEMVEQTGRSKRDQLSDPDTIEDVNATVDFLRSHESVDRDRLGITGFCMGGRVVWLAACTNPHFKAAVPFYGGNILVPWGATETAPFALAEGINCPMLFHFGEADSNPSADDMRTLDDELTRLGKEHRFYSYPGANHAFMNRFMPQRHHRTSAEMAWARTREFLAEQLQPAPVG</sequence>
<protein>
    <submittedName>
        <fullName evidence="2">Carboxymethylenebutenolidase</fullName>
    </submittedName>
</protein>
<keyword evidence="3" id="KW-1185">Reference proteome</keyword>
<dbReference type="InterPro" id="IPR051049">
    <property type="entry name" value="Dienelactone_hydrolase-like"/>
</dbReference>
<feature type="domain" description="Dienelactone hydrolase" evidence="1">
    <location>
        <begin position="15"/>
        <end position="234"/>
    </location>
</feature>
<dbReference type="Proteomes" id="UP001174909">
    <property type="component" value="Unassembled WGS sequence"/>
</dbReference>
<comment type="caution">
    <text evidence="2">The sequence shown here is derived from an EMBL/GenBank/DDBJ whole genome shotgun (WGS) entry which is preliminary data.</text>
</comment>
<organism evidence="2 3">
    <name type="scientific">Geodia barretti</name>
    <name type="common">Barrett's horny sponge</name>
    <dbReference type="NCBI Taxonomy" id="519541"/>
    <lineage>
        <taxon>Eukaryota</taxon>
        <taxon>Metazoa</taxon>
        <taxon>Porifera</taxon>
        <taxon>Demospongiae</taxon>
        <taxon>Heteroscleromorpha</taxon>
        <taxon>Tetractinellida</taxon>
        <taxon>Astrophorina</taxon>
        <taxon>Geodiidae</taxon>
        <taxon>Geodia</taxon>
    </lineage>
</organism>
<evidence type="ECO:0000313" key="3">
    <source>
        <dbReference type="Proteomes" id="UP001174909"/>
    </source>
</evidence>
<reference evidence="2" key="1">
    <citation type="submission" date="2023-03" db="EMBL/GenBank/DDBJ databases">
        <authorList>
            <person name="Steffen K."/>
            <person name="Cardenas P."/>
        </authorList>
    </citation>
    <scope>NUCLEOTIDE SEQUENCE</scope>
</reference>
<dbReference type="Pfam" id="PF01738">
    <property type="entry name" value="DLH"/>
    <property type="match status" value="1"/>
</dbReference>
<accession>A0AA35TN02</accession>